<evidence type="ECO:0000256" key="3">
    <source>
        <dbReference type="ARBA" id="ARBA00022771"/>
    </source>
</evidence>
<evidence type="ECO:0000256" key="2">
    <source>
        <dbReference type="ARBA" id="ARBA00022723"/>
    </source>
</evidence>
<reference evidence="8 9" key="1">
    <citation type="submission" date="2022-05" db="EMBL/GenBank/DDBJ databases">
        <authorList>
            <consortium name="Genoscope - CEA"/>
            <person name="William W."/>
        </authorList>
    </citation>
    <scope>NUCLEOTIDE SEQUENCE [LARGE SCALE GENOMIC DNA]</scope>
</reference>
<organism evidence="8 9">
    <name type="scientific">Porites evermanni</name>
    <dbReference type="NCBI Taxonomy" id="104178"/>
    <lineage>
        <taxon>Eukaryota</taxon>
        <taxon>Metazoa</taxon>
        <taxon>Cnidaria</taxon>
        <taxon>Anthozoa</taxon>
        <taxon>Hexacorallia</taxon>
        <taxon>Scleractinia</taxon>
        <taxon>Fungiina</taxon>
        <taxon>Poritidae</taxon>
        <taxon>Porites</taxon>
    </lineage>
</organism>
<keyword evidence="9" id="KW-1185">Reference proteome</keyword>
<dbReference type="PROSITE" id="PS50950">
    <property type="entry name" value="ZF_THAP"/>
    <property type="match status" value="1"/>
</dbReference>
<evidence type="ECO:0000259" key="7">
    <source>
        <dbReference type="PROSITE" id="PS50950"/>
    </source>
</evidence>
<dbReference type="Pfam" id="PF05485">
    <property type="entry name" value="THAP"/>
    <property type="match status" value="1"/>
</dbReference>
<dbReference type="EMBL" id="CALNXI010001789">
    <property type="protein sequence ID" value="CAH3177100.1"/>
    <property type="molecule type" value="Genomic_DNA"/>
</dbReference>
<evidence type="ECO:0000256" key="1">
    <source>
        <dbReference type="ARBA" id="ARBA00001968"/>
    </source>
</evidence>
<feature type="domain" description="THAP-type" evidence="7">
    <location>
        <begin position="1"/>
        <end position="91"/>
    </location>
</feature>
<name>A0ABN8RCH4_9CNID</name>
<dbReference type="PANTHER" id="PTHR23080">
    <property type="entry name" value="THAP DOMAIN PROTEIN"/>
    <property type="match status" value="1"/>
</dbReference>
<dbReference type="Proteomes" id="UP001159427">
    <property type="component" value="Unassembled WGS sequence"/>
</dbReference>
<evidence type="ECO:0000313" key="9">
    <source>
        <dbReference type="Proteomes" id="UP001159427"/>
    </source>
</evidence>
<dbReference type="Pfam" id="PF13613">
    <property type="entry name" value="HTH_Tnp_4"/>
    <property type="match status" value="1"/>
</dbReference>
<evidence type="ECO:0000256" key="5">
    <source>
        <dbReference type="ARBA" id="ARBA00023125"/>
    </source>
</evidence>
<gene>
    <name evidence="8" type="ORF">PEVE_00010987</name>
</gene>
<keyword evidence="5 6" id="KW-0238">DNA-binding</keyword>
<evidence type="ECO:0000313" key="8">
    <source>
        <dbReference type="EMBL" id="CAH3177100.1"/>
    </source>
</evidence>
<evidence type="ECO:0000256" key="4">
    <source>
        <dbReference type="ARBA" id="ARBA00022833"/>
    </source>
</evidence>
<dbReference type="PANTHER" id="PTHR23080:SF144">
    <property type="entry name" value="SPINDLE AND KINETOCHORE ASSOCIATED COMPLEX SUBUNIT 3"/>
    <property type="match status" value="1"/>
</dbReference>
<dbReference type="InterPro" id="IPR006612">
    <property type="entry name" value="THAP_Znf"/>
</dbReference>
<dbReference type="SUPFAM" id="SSF57716">
    <property type="entry name" value="Glucocorticoid receptor-like (DNA-binding domain)"/>
    <property type="match status" value="1"/>
</dbReference>
<keyword evidence="3 6" id="KW-0863">Zinc-finger</keyword>
<dbReference type="InterPro" id="IPR027806">
    <property type="entry name" value="HARBI1_dom"/>
</dbReference>
<dbReference type="InterPro" id="IPR027805">
    <property type="entry name" value="Transposase_HTH_dom"/>
</dbReference>
<sequence>MVLCLMVNCHSRTVRDKEISFFRVPVIVENQGEACEELSNERRRRWLSAISRDGLTESLIQSGRVCSRHFVQGKPAASWDKWNVDWVPTLNLGHSKKVACSNDELQMARGERAKERRKRQHERESMERAAKLAKLNENGDTIENIEFYFPSTSNDNIENTSERGGEHCDPVSEVTTKLVGLQIAESSTQTSKTVVCDATTQTEEFDYMFKTAKRPFDREDMLDDDKVAFYTGLPTLKLLDALYGHIAPHITRRSLTLTNYQELVMVLMKLRLDIPYRDLAYRFGVSISTVSRIFSSWLTTMEIRLSPLIYWPEREELWQTMPQCFQYSFGKKTTVIIDCFEVFIEKPTNLLARAQTFSSYKHHNTIKVLIGITPQGSISFVSKAWGGRTSDKFLTENCGLMNKLLPGDLVMADRGFTIHDIVALKRAELAIPAFTKGKSQLDPVDVESTRGIANVRIHVERVIGLLRNKYTILQGTLSTDYLITSEQRQVPLIDRILRVCSGLVNLCPPIIPFD</sequence>
<comment type="caution">
    <text evidence="8">The sequence shown here is derived from an EMBL/GenBank/DDBJ whole genome shotgun (WGS) entry which is preliminary data.</text>
</comment>
<evidence type="ECO:0000256" key="6">
    <source>
        <dbReference type="PROSITE-ProRule" id="PRU00309"/>
    </source>
</evidence>
<proteinExistence type="predicted"/>
<keyword evidence="4" id="KW-0862">Zinc</keyword>
<accession>A0ABN8RCH4</accession>
<comment type="cofactor">
    <cofactor evidence="1">
        <name>a divalent metal cation</name>
        <dbReference type="ChEBI" id="CHEBI:60240"/>
    </cofactor>
</comment>
<dbReference type="Pfam" id="PF13359">
    <property type="entry name" value="DDE_Tnp_4"/>
    <property type="match status" value="1"/>
</dbReference>
<dbReference type="SMART" id="SM00980">
    <property type="entry name" value="THAP"/>
    <property type="match status" value="1"/>
</dbReference>
<keyword evidence="2" id="KW-0479">Metal-binding</keyword>
<protein>
    <recommendedName>
        <fullName evidence="7">THAP-type domain-containing protein</fullName>
    </recommendedName>
</protein>